<accession>A0A930UWI8</accession>
<dbReference type="AlphaFoldDB" id="A0A930UWI8"/>
<evidence type="ECO:0000313" key="1">
    <source>
        <dbReference type="EMBL" id="MBF4102511.1"/>
    </source>
</evidence>
<gene>
    <name evidence="1" type="ORF">INT80_05615</name>
</gene>
<protein>
    <submittedName>
        <fullName evidence="1">Uncharacterized protein</fullName>
    </submittedName>
</protein>
<sequence>MNEVKRETDKLSGDDIHRRLRNDWMRKNDSRQVIAFCDIAFPILISHNDALTDRTAEDILTHNLVGQRLCDWQGTSSD</sequence>
<reference evidence="1" key="1">
    <citation type="submission" date="2020-11" db="EMBL/GenBank/DDBJ databases">
        <title>Gallibacterium anatis 1637, full genome, WGS.</title>
        <authorList>
            <person name="Laishevtcev A.I."/>
            <person name="Yakimova E.A."/>
            <person name="Petkovich D."/>
            <person name="Stepanova T.V."/>
            <person name="Kalendr R.S."/>
            <person name="Rubalsky E.O."/>
            <person name="Zulkarneev E.R."/>
            <person name="Aleshkin A.V."/>
        </authorList>
    </citation>
    <scope>NUCLEOTIDE SEQUENCE</scope>
    <source>
        <strain evidence="1">1637</strain>
    </source>
</reference>
<dbReference type="EMBL" id="JADION010000012">
    <property type="protein sequence ID" value="MBF4102511.1"/>
    <property type="molecule type" value="Genomic_DNA"/>
</dbReference>
<name>A0A930UWI8_9PAST</name>
<organism evidence="1">
    <name type="scientific">Gallibacterium anatis</name>
    <dbReference type="NCBI Taxonomy" id="750"/>
    <lineage>
        <taxon>Bacteria</taxon>
        <taxon>Pseudomonadati</taxon>
        <taxon>Pseudomonadota</taxon>
        <taxon>Gammaproteobacteria</taxon>
        <taxon>Pasteurellales</taxon>
        <taxon>Pasteurellaceae</taxon>
        <taxon>Gallibacterium</taxon>
    </lineage>
</organism>
<proteinExistence type="predicted"/>
<comment type="caution">
    <text evidence="1">The sequence shown here is derived from an EMBL/GenBank/DDBJ whole genome shotgun (WGS) entry which is preliminary data.</text>
</comment>